<dbReference type="GO" id="GO:0071913">
    <property type="term" value="F:citrate secondary active transmembrane transporter activity"/>
    <property type="evidence" value="ECO:0007669"/>
    <property type="project" value="TreeGrafter"/>
</dbReference>
<dbReference type="OrthoDB" id="44467at2759"/>
<dbReference type="InterPro" id="IPR049563">
    <property type="entry name" value="TXTP-like"/>
</dbReference>
<reference evidence="11" key="2">
    <citation type="submission" date="2020-11" db="EMBL/GenBank/DDBJ databases">
        <authorList>
            <person name="Cecchin M."/>
            <person name="Marcolungo L."/>
            <person name="Rossato M."/>
            <person name="Girolomoni L."/>
            <person name="Cosentino E."/>
            <person name="Cuine S."/>
            <person name="Li-Beisson Y."/>
            <person name="Delledonne M."/>
            <person name="Ballottari M."/>
        </authorList>
    </citation>
    <scope>NUCLEOTIDE SEQUENCE</scope>
    <source>
        <strain evidence="11">211/11P</strain>
        <tissue evidence="11">Whole cell</tissue>
    </source>
</reference>
<protein>
    <submittedName>
        <fullName evidence="11">Uncharacterized protein</fullName>
    </submittedName>
</protein>
<name>A0A9D4TV18_CHLVU</name>
<evidence type="ECO:0000256" key="2">
    <source>
        <dbReference type="ARBA" id="ARBA00006375"/>
    </source>
</evidence>
<organism evidence="11 12">
    <name type="scientific">Chlorella vulgaris</name>
    <name type="common">Green alga</name>
    <dbReference type="NCBI Taxonomy" id="3077"/>
    <lineage>
        <taxon>Eukaryota</taxon>
        <taxon>Viridiplantae</taxon>
        <taxon>Chlorophyta</taxon>
        <taxon>core chlorophytes</taxon>
        <taxon>Trebouxiophyceae</taxon>
        <taxon>Chlorellales</taxon>
        <taxon>Chlorellaceae</taxon>
        <taxon>Chlorella clade</taxon>
        <taxon>Chlorella</taxon>
    </lineage>
</organism>
<dbReference type="PROSITE" id="PS50920">
    <property type="entry name" value="SOLCAR"/>
    <property type="match status" value="2"/>
</dbReference>
<accession>A0A9D4TV18</accession>
<comment type="similarity">
    <text evidence="2 10">Belongs to the mitochondrial carrier (TC 2.A.29) family.</text>
</comment>
<evidence type="ECO:0000313" key="11">
    <source>
        <dbReference type="EMBL" id="KAI3435642.1"/>
    </source>
</evidence>
<sequence length="272" mass="28686">MAQVSALEHTGIGAFAGVLEVSIMQPTVGIKNALQEGRPVPKTIAGLYRGLPVSAGAMLPITSVQFGMNRLLEQTYKRVMNTDQLGTGSTIGIAMGAGAASAVMGCPAEFVMIQQQKSGRSLPAEFRHIVSTYGALKPIKGFSATVLRESLYASGYLAVAPLLRGVLEQQPAVANLPGGPTVVSGVAAGLLATVCTQPADTIKTRMQAFPDTISHPQYRTLVSTTQHIIQSEGAGTLFAGMWPRMFRIVCAVFILNSTRTTLVDAVQRGREA</sequence>
<keyword evidence="6" id="KW-1133">Transmembrane helix</keyword>
<dbReference type="GO" id="GO:0031966">
    <property type="term" value="C:mitochondrial membrane"/>
    <property type="evidence" value="ECO:0007669"/>
    <property type="project" value="UniProtKB-SubCell"/>
</dbReference>
<dbReference type="InterPro" id="IPR018108">
    <property type="entry name" value="MCP_transmembrane"/>
</dbReference>
<dbReference type="Proteomes" id="UP001055712">
    <property type="component" value="Unassembled WGS sequence"/>
</dbReference>
<comment type="caution">
    <text evidence="11">The sequence shown here is derived from an EMBL/GenBank/DDBJ whole genome shotgun (WGS) entry which is preliminary data.</text>
</comment>
<dbReference type="EMBL" id="SIDB01000002">
    <property type="protein sequence ID" value="KAI3435642.1"/>
    <property type="molecule type" value="Genomic_DNA"/>
</dbReference>
<keyword evidence="3 10" id="KW-0813">Transport</keyword>
<comment type="subcellular location">
    <subcellularLocation>
        <location evidence="1">Mitochondrion membrane</location>
        <topology evidence="1">Multi-pass membrane protein</topology>
    </subcellularLocation>
</comment>
<proteinExistence type="inferred from homology"/>
<evidence type="ECO:0000256" key="9">
    <source>
        <dbReference type="PROSITE-ProRule" id="PRU00282"/>
    </source>
</evidence>
<keyword evidence="12" id="KW-1185">Reference proteome</keyword>
<evidence type="ECO:0000256" key="10">
    <source>
        <dbReference type="RuleBase" id="RU000488"/>
    </source>
</evidence>
<dbReference type="InterPro" id="IPR023395">
    <property type="entry name" value="MCP_dom_sf"/>
</dbReference>
<keyword evidence="5" id="KW-0677">Repeat</keyword>
<dbReference type="SUPFAM" id="SSF103506">
    <property type="entry name" value="Mitochondrial carrier"/>
    <property type="match status" value="1"/>
</dbReference>
<dbReference type="Gene3D" id="1.50.40.10">
    <property type="entry name" value="Mitochondrial carrier domain"/>
    <property type="match status" value="1"/>
</dbReference>
<keyword evidence="4 9" id="KW-0812">Transmembrane</keyword>
<keyword evidence="8 9" id="KW-0472">Membrane</keyword>
<dbReference type="AlphaFoldDB" id="A0A9D4TV18"/>
<evidence type="ECO:0000256" key="3">
    <source>
        <dbReference type="ARBA" id="ARBA00022448"/>
    </source>
</evidence>
<evidence type="ECO:0000256" key="8">
    <source>
        <dbReference type="ARBA" id="ARBA00023136"/>
    </source>
</evidence>
<feature type="repeat" description="Solcar" evidence="9">
    <location>
        <begin position="85"/>
        <end position="166"/>
    </location>
</feature>
<dbReference type="PANTHER" id="PTHR45788:SF4">
    <property type="entry name" value="TRICARBOXYLATE TRANSPORT PROTEIN, MITOCHONDRIAL"/>
    <property type="match status" value="1"/>
</dbReference>
<evidence type="ECO:0000256" key="6">
    <source>
        <dbReference type="ARBA" id="ARBA00022989"/>
    </source>
</evidence>
<dbReference type="GO" id="GO:0006843">
    <property type="term" value="P:mitochondrial citrate transmembrane transport"/>
    <property type="evidence" value="ECO:0007669"/>
    <property type="project" value="TreeGrafter"/>
</dbReference>
<dbReference type="PANTHER" id="PTHR45788">
    <property type="entry name" value="SUCCINATE/FUMARATE MITOCHONDRIAL TRANSPORTER-RELATED"/>
    <property type="match status" value="1"/>
</dbReference>
<evidence type="ECO:0000256" key="7">
    <source>
        <dbReference type="ARBA" id="ARBA00023128"/>
    </source>
</evidence>
<keyword evidence="7" id="KW-0496">Mitochondrion</keyword>
<feature type="repeat" description="Solcar" evidence="9">
    <location>
        <begin position="176"/>
        <end position="265"/>
    </location>
</feature>
<reference evidence="11" key="1">
    <citation type="journal article" date="2019" name="Plant J.">
        <title>Chlorella vulgaris genome assembly and annotation reveals the molecular basis for metabolic acclimation to high light conditions.</title>
        <authorList>
            <person name="Cecchin M."/>
            <person name="Marcolungo L."/>
            <person name="Rossato M."/>
            <person name="Girolomoni L."/>
            <person name="Cosentino E."/>
            <person name="Cuine S."/>
            <person name="Li-Beisson Y."/>
            <person name="Delledonne M."/>
            <person name="Ballottari M."/>
        </authorList>
    </citation>
    <scope>NUCLEOTIDE SEQUENCE</scope>
    <source>
        <strain evidence="11">211/11P</strain>
    </source>
</reference>
<gene>
    <name evidence="11" type="ORF">D9Q98_001700</name>
</gene>
<evidence type="ECO:0000256" key="1">
    <source>
        <dbReference type="ARBA" id="ARBA00004225"/>
    </source>
</evidence>
<evidence type="ECO:0000256" key="4">
    <source>
        <dbReference type="ARBA" id="ARBA00022692"/>
    </source>
</evidence>
<evidence type="ECO:0000256" key="5">
    <source>
        <dbReference type="ARBA" id="ARBA00022737"/>
    </source>
</evidence>
<evidence type="ECO:0000313" key="12">
    <source>
        <dbReference type="Proteomes" id="UP001055712"/>
    </source>
</evidence>
<dbReference type="Pfam" id="PF00153">
    <property type="entry name" value="Mito_carr"/>
    <property type="match status" value="2"/>
</dbReference>